<evidence type="ECO:0000313" key="1">
    <source>
        <dbReference type="EMBL" id="KAK0600629.1"/>
    </source>
</evidence>
<accession>A0AA39T3L1</accession>
<dbReference type="Proteomes" id="UP001168877">
    <property type="component" value="Unassembled WGS sequence"/>
</dbReference>
<gene>
    <name evidence="1" type="ORF">LWI29_016895</name>
</gene>
<keyword evidence="2" id="KW-1185">Reference proteome</keyword>
<reference evidence="1" key="1">
    <citation type="journal article" date="2022" name="Plant J.">
        <title>Strategies of tolerance reflected in two North American maple genomes.</title>
        <authorList>
            <person name="McEvoy S.L."/>
            <person name="Sezen U.U."/>
            <person name="Trouern-Trend A."/>
            <person name="McMahon S.M."/>
            <person name="Schaberg P.G."/>
            <person name="Yang J."/>
            <person name="Wegrzyn J.L."/>
            <person name="Swenson N.G."/>
        </authorList>
    </citation>
    <scope>NUCLEOTIDE SEQUENCE</scope>
    <source>
        <strain evidence="1">NS2018</strain>
    </source>
</reference>
<proteinExistence type="predicted"/>
<dbReference type="EMBL" id="JAUESC010000003">
    <property type="protein sequence ID" value="KAK0600629.1"/>
    <property type="molecule type" value="Genomic_DNA"/>
</dbReference>
<comment type="caution">
    <text evidence="1">The sequence shown here is derived from an EMBL/GenBank/DDBJ whole genome shotgun (WGS) entry which is preliminary data.</text>
</comment>
<reference evidence="1" key="2">
    <citation type="submission" date="2023-06" db="EMBL/GenBank/DDBJ databases">
        <authorList>
            <person name="Swenson N.G."/>
            <person name="Wegrzyn J.L."/>
            <person name="Mcevoy S.L."/>
        </authorList>
    </citation>
    <scope>NUCLEOTIDE SEQUENCE</scope>
    <source>
        <strain evidence="1">NS2018</strain>
        <tissue evidence="1">Leaf</tissue>
    </source>
</reference>
<name>A0AA39T3L1_ACESA</name>
<evidence type="ECO:0000313" key="2">
    <source>
        <dbReference type="Proteomes" id="UP001168877"/>
    </source>
</evidence>
<organism evidence="1 2">
    <name type="scientific">Acer saccharum</name>
    <name type="common">Sugar maple</name>
    <dbReference type="NCBI Taxonomy" id="4024"/>
    <lineage>
        <taxon>Eukaryota</taxon>
        <taxon>Viridiplantae</taxon>
        <taxon>Streptophyta</taxon>
        <taxon>Embryophyta</taxon>
        <taxon>Tracheophyta</taxon>
        <taxon>Spermatophyta</taxon>
        <taxon>Magnoliopsida</taxon>
        <taxon>eudicotyledons</taxon>
        <taxon>Gunneridae</taxon>
        <taxon>Pentapetalae</taxon>
        <taxon>rosids</taxon>
        <taxon>malvids</taxon>
        <taxon>Sapindales</taxon>
        <taxon>Sapindaceae</taxon>
        <taxon>Hippocastanoideae</taxon>
        <taxon>Acereae</taxon>
        <taxon>Acer</taxon>
    </lineage>
</organism>
<sequence>MVGNGGCGKKIWVRLHHGGRTTGENCSRNEVGNAPFPAAALKSREGWLELLMMKKLVRIQTGNYEFLHVHPDQLDEAATAAVAADVAVVAVASPHPSWLIGWLLPEEVLQCIKNI</sequence>
<protein>
    <submittedName>
        <fullName evidence="1">Uncharacterized protein</fullName>
    </submittedName>
</protein>
<dbReference type="AlphaFoldDB" id="A0AA39T3L1"/>